<name>A0ABN2LBA3_9MICO</name>
<gene>
    <name evidence="3" type="ORF">GCM10009768_08960</name>
</gene>
<feature type="compositionally biased region" description="Low complexity" evidence="1">
    <location>
        <begin position="252"/>
        <end position="262"/>
    </location>
</feature>
<feature type="compositionally biased region" description="Basic and acidic residues" evidence="1">
    <location>
        <begin position="281"/>
        <end position="297"/>
    </location>
</feature>
<keyword evidence="4" id="KW-1185">Reference proteome</keyword>
<dbReference type="Proteomes" id="UP001500851">
    <property type="component" value="Unassembled WGS sequence"/>
</dbReference>
<dbReference type="EMBL" id="BAAAOB010000001">
    <property type="protein sequence ID" value="GAA1782242.1"/>
    <property type="molecule type" value="Genomic_DNA"/>
</dbReference>
<feature type="region of interest" description="Disordered" evidence="1">
    <location>
        <begin position="202"/>
        <end position="304"/>
    </location>
</feature>
<feature type="compositionally biased region" description="Low complexity" evidence="1">
    <location>
        <begin position="216"/>
        <end position="235"/>
    </location>
</feature>
<comment type="caution">
    <text evidence="3">The sequence shown here is derived from an EMBL/GenBank/DDBJ whole genome shotgun (WGS) entry which is preliminary data.</text>
</comment>
<organism evidence="3 4">
    <name type="scientific">Leucobacter iarius</name>
    <dbReference type="NCBI Taxonomy" id="333963"/>
    <lineage>
        <taxon>Bacteria</taxon>
        <taxon>Bacillati</taxon>
        <taxon>Actinomycetota</taxon>
        <taxon>Actinomycetes</taxon>
        <taxon>Micrococcales</taxon>
        <taxon>Microbacteriaceae</taxon>
        <taxon>Leucobacter</taxon>
    </lineage>
</organism>
<evidence type="ECO:0000259" key="2">
    <source>
        <dbReference type="Pfam" id="PF03466"/>
    </source>
</evidence>
<dbReference type="Pfam" id="PF03466">
    <property type="entry name" value="LysR_substrate"/>
    <property type="match status" value="1"/>
</dbReference>
<evidence type="ECO:0000313" key="4">
    <source>
        <dbReference type="Proteomes" id="UP001500851"/>
    </source>
</evidence>
<accession>A0ABN2LBA3</accession>
<protein>
    <recommendedName>
        <fullName evidence="2">LysR substrate-binding domain-containing protein</fullName>
    </recommendedName>
</protein>
<reference evidence="3 4" key="1">
    <citation type="journal article" date="2019" name="Int. J. Syst. Evol. Microbiol.">
        <title>The Global Catalogue of Microorganisms (GCM) 10K type strain sequencing project: providing services to taxonomists for standard genome sequencing and annotation.</title>
        <authorList>
            <consortium name="The Broad Institute Genomics Platform"/>
            <consortium name="The Broad Institute Genome Sequencing Center for Infectious Disease"/>
            <person name="Wu L."/>
            <person name="Ma J."/>
        </authorList>
    </citation>
    <scope>NUCLEOTIDE SEQUENCE [LARGE SCALE GENOMIC DNA]</scope>
    <source>
        <strain evidence="3 4">JCM 14736</strain>
    </source>
</reference>
<evidence type="ECO:0000256" key="1">
    <source>
        <dbReference type="SAM" id="MobiDB-lite"/>
    </source>
</evidence>
<evidence type="ECO:0000313" key="3">
    <source>
        <dbReference type="EMBL" id="GAA1782242.1"/>
    </source>
</evidence>
<dbReference type="RefSeq" id="WP_344029837.1">
    <property type="nucleotide sequence ID" value="NZ_BAAAOB010000001.1"/>
</dbReference>
<dbReference type="SUPFAM" id="SSF53850">
    <property type="entry name" value="Periplasmic binding protein-like II"/>
    <property type="match status" value="1"/>
</dbReference>
<dbReference type="InterPro" id="IPR005119">
    <property type="entry name" value="LysR_subst-bd"/>
</dbReference>
<proteinExistence type="predicted"/>
<feature type="domain" description="LysR substrate-binding" evidence="2">
    <location>
        <begin position="73"/>
        <end position="202"/>
    </location>
</feature>
<sequence>MNAPLRLGFARGVAPTKWANRWKAIFPETPLVLVPLTPAGRLPAGEDPVDVLLERVAPGGEAESSSGEDRTRHGVRLYVESLALVLPVEHELAEATVIEPDDLTLVHLLDHPDHAAEWPEPQPWADPSWAPKNVRAALELVGTGLGGILLPLPFARHLVNKRAHVIVPLSPIFELPGTEIWASWDRSRDDATVQQFVGVLRGRTGRSSRGEDPGADDAAQADDAAASASAASAGPGRSGGPERKPAAKKPTAKQAGGQAGAKAPKRALPKNSRGAQLAAAAEKRERAKRAKAAEKQKQAKRRKR</sequence>